<dbReference type="EMBL" id="JASTZU010000027">
    <property type="protein sequence ID" value="MDL4840432.1"/>
    <property type="molecule type" value="Genomic_DNA"/>
</dbReference>
<evidence type="ECO:0000256" key="1">
    <source>
        <dbReference type="SAM" id="MobiDB-lite"/>
    </source>
</evidence>
<proteinExistence type="predicted"/>
<dbReference type="RefSeq" id="WP_285931479.1">
    <property type="nucleotide sequence ID" value="NZ_JASTZU010000027.1"/>
</dbReference>
<organism evidence="2 3">
    <name type="scientific">Aquibacillus rhizosphaerae</name>
    <dbReference type="NCBI Taxonomy" id="3051431"/>
    <lineage>
        <taxon>Bacteria</taxon>
        <taxon>Bacillati</taxon>
        <taxon>Bacillota</taxon>
        <taxon>Bacilli</taxon>
        <taxon>Bacillales</taxon>
        <taxon>Bacillaceae</taxon>
        <taxon>Aquibacillus</taxon>
    </lineage>
</organism>
<feature type="compositionally biased region" description="Basic and acidic residues" evidence="1">
    <location>
        <begin position="1"/>
        <end position="31"/>
    </location>
</feature>
<accession>A0ABT7L3J1</accession>
<evidence type="ECO:0000313" key="3">
    <source>
        <dbReference type="Proteomes" id="UP001235343"/>
    </source>
</evidence>
<protein>
    <recommendedName>
        <fullName evidence="4">General stress protein B</fullName>
    </recommendedName>
</protein>
<feature type="region of interest" description="Disordered" evidence="1">
    <location>
        <begin position="1"/>
        <end position="53"/>
    </location>
</feature>
<evidence type="ECO:0000313" key="2">
    <source>
        <dbReference type="EMBL" id="MDL4840432.1"/>
    </source>
</evidence>
<evidence type="ECO:0008006" key="4">
    <source>
        <dbReference type="Google" id="ProtNLM"/>
    </source>
</evidence>
<sequence length="53" mass="6015">MINQDFDRFVKTQEKEKTSYLGHGERGKNIDSKTNNRKISNTNVGASGRNDDV</sequence>
<name>A0ABT7L3J1_9BACI</name>
<dbReference type="Proteomes" id="UP001235343">
    <property type="component" value="Unassembled WGS sequence"/>
</dbReference>
<comment type="caution">
    <text evidence="2">The sequence shown here is derived from an EMBL/GenBank/DDBJ whole genome shotgun (WGS) entry which is preliminary data.</text>
</comment>
<reference evidence="2 3" key="1">
    <citation type="submission" date="2023-06" db="EMBL/GenBank/DDBJ databases">
        <title>Aquibacillus rhizosphaerae LR5S19.</title>
        <authorList>
            <person name="Sun J.-Q."/>
        </authorList>
    </citation>
    <scope>NUCLEOTIDE SEQUENCE [LARGE SCALE GENOMIC DNA]</scope>
    <source>
        <strain evidence="2 3">LR5S19</strain>
    </source>
</reference>
<keyword evidence="3" id="KW-1185">Reference proteome</keyword>
<gene>
    <name evidence="2" type="ORF">QQS35_08240</name>
</gene>